<feature type="repeat" description="ANK" evidence="3">
    <location>
        <begin position="688"/>
        <end position="720"/>
    </location>
</feature>
<dbReference type="PANTHER" id="PTHR24171">
    <property type="entry name" value="ANKYRIN REPEAT DOMAIN-CONTAINING PROTEIN 39-RELATED"/>
    <property type="match status" value="1"/>
</dbReference>
<evidence type="ECO:0000256" key="2">
    <source>
        <dbReference type="ARBA" id="ARBA00023043"/>
    </source>
</evidence>
<feature type="repeat" description="ANK" evidence="3">
    <location>
        <begin position="955"/>
        <end position="984"/>
    </location>
</feature>
<evidence type="ECO:0000259" key="5">
    <source>
        <dbReference type="Pfam" id="PF22939"/>
    </source>
</evidence>
<dbReference type="PANTHER" id="PTHR24171:SF10">
    <property type="entry name" value="ANKYRIN REPEAT DOMAIN-CONTAINING PROTEIN 29-LIKE"/>
    <property type="match status" value="1"/>
</dbReference>
<protein>
    <submittedName>
        <fullName evidence="7">Ankyrin repeat-containing domain protein</fullName>
    </submittedName>
</protein>
<dbReference type="Gene3D" id="3.40.50.300">
    <property type="entry name" value="P-loop containing nucleotide triphosphate hydrolases"/>
    <property type="match status" value="1"/>
</dbReference>
<evidence type="ECO:0000313" key="8">
    <source>
        <dbReference type="Proteomes" id="UP001218188"/>
    </source>
</evidence>
<feature type="repeat" description="ANK" evidence="3">
    <location>
        <begin position="724"/>
        <end position="753"/>
    </location>
</feature>
<feature type="repeat" description="ANK" evidence="3">
    <location>
        <begin position="556"/>
        <end position="588"/>
    </location>
</feature>
<dbReference type="PROSITE" id="PS50088">
    <property type="entry name" value="ANK_REPEAT"/>
    <property type="match status" value="13"/>
</dbReference>
<keyword evidence="1" id="KW-0677">Repeat</keyword>
<feature type="domain" description="GPI inositol-deacylase winged helix" evidence="5">
    <location>
        <begin position="345"/>
        <end position="424"/>
    </location>
</feature>
<evidence type="ECO:0000256" key="4">
    <source>
        <dbReference type="SAM" id="MobiDB-lite"/>
    </source>
</evidence>
<reference evidence="7" key="1">
    <citation type="submission" date="2023-03" db="EMBL/GenBank/DDBJ databases">
        <title>Massive genome expansion in bonnet fungi (Mycena s.s.) driven by repeated elements and novel gene families across ecological guilds.</title>
        <authorList>
            <consortium name="Lawrence Berkeley National Laboratory"/>
            <person name="Harder C.B."/>
            <person name="Miyauchi S."/>
            <person name="Viragh M."/>
            <person name="Kuo A."/>
            <person name="Thoen E."/>
            <person name="Andreopoulos B."/>
            <person name="Lu D."/>
            <person name="Skrede I."/>
            <person name="Drula E."/>
            <person name="Henrissat B."/>
            <person name="Morin E."/>
            <person name="Kohler A."/>
            <person name="Barry K."/>
            <person name="LaButti K."/>
            <person name="Morin E."/>
            <person name="Salamov A."/>
            <person name="Lipzen A."/>
            <person name="Mereny Z."/>
            <person name="Hegedus B."/>
            <person name="Baldrian P."/>
            <person name="Stursova M."/>
            <person name="Weitz H."/>
            <person name="Taylor A."/>
            <person name="Grigoriev I.V."/>
            <person name="Nagy L.G."/>
            <person name="Martin F."/>
            <person name="Kauserud H."/>
        </authorList>
    </citation>
    <scope>NUCLEOTIDE SEQUENCE</scope>
    <source>
        <strain evidence="7">CBHHK200</strain>
    </source>
</reference>
<keyword evidence="8" id="KW-1185">Reference proteome</keyword>
<accession>A0AAD6WQ75</accession>
<dbReference type="PRINTS" id="PR01415">
    <property type="entry name" value="ANKYRIN"/>
</dbReference>
<dbReference type="EMBL" id="JARJCM010000288">
    <property type="protein sequence ID" value="KAJ7019611.1"/>
    <property type="molecule type" value="Genomic_DNA"/>
</dbReference>
<dbReference type="Pfam" id="PF22939">
    <property type="entry name" value="WHD_GPIID"/>
    <property type="match status" value="1"/>
</dbReference>
<feature type="repeat" description="ANK" evidence="3">
    <location>
        <begin position="589"/>
        <end position="621"/>
    </location>
</feature>
<organism evidence="7 8">
    <name type="scientific">Mycena alexandri</name>
    <dbReference type="NCBI Taxonomy" id="1745969"/>
    <lineage>
        <taxon>Eukaryota</taxon>
        <taxon>Fungi</taxon>
        <taxon>Dikarya</taxon>
        <taxon>Basidiomycota</taxon>
        <taxon>Agaricomycotina</taxon>
        <taxon>Agaricomycetes</taxon>
        <taxon>Agaricomycetidae</taxon>
        <taxon>Agaricales</taxon>
        <taxon>Marasmiineae</taxon>
        <taxon>Mycenaceae</taxon>
        <taxon>Mycena</taxon>
    </lineage>
</organism>
<feature type="repeat" description="ANK" evidence="3">
    <location>
        <begin position="919"/>
        <end position="951"/>
    </location>
</feature>
<feature type="repeat" description="ANK" evidence="3">
    <location>
        <begin position="655"/>
        <end position="687"/>
    </location>
</feature>
<dbReference type="SMART" id="SM00248">
    <property type="entry name" value="ANK"/>
    <property type="match status" value="15"/>
</dbReference>
<feature type="repeat" description="ANK" evidence="3">
    <location>
        <begin position="891"/>
        <end position="918"/>
    </location>
</feature>
<sequence length="1046" mass="110467">MPAPPGELHLTIHGGTGGEGGLGGGHGGHGGVGEGPIVNFNYGNKEEERKKIIDWLSPLNFFLRQADISRVRTKGTGEWLLKHPFFLQWESSSESTLWCHGIPGAGKTVLVSMVVDHLSAAHRNNRDIGVACIYLNHKEADTQTPSRLLAGLWRQLVLDRDISSIAENLYKQHQEKGTAPSLEEVGNVLSSSLKEFSQVFIIVDAMDEYPEFQREILLQHLAVMGSNVNLMITSRPNIAPESASFPNLETLDIQAAPGDIQAYINAQIESSPHLSRHIRRKPELREEILTKVMDTADGMFLLAKLYVQFLSTKNTIGHVREALEEPPRDLYDSYAVVMQQIEAQNEDNRKTAHSTLIWVVNAKRPLTVSELTVALAIKPGAKSLNEDYLLDIETVLAVCAGLVIVDKESSVVRLVHYTTQEYLDSIQAQLFPDAQTEITCTLLTFLNFDGYPDSSWTSLQMKDLPSLVEYSQYCLAHATGRGEVHLRKILLEFLRGAFPWKKTLAGKVYSQKKWNSMPWNYPAWPLQPSVLWISAAANLVDTAKFLLDQAPFQPDSEHPEIIVASYYGHTEIVGILLEKGADVNAAGGFNGNSLQAAAAQGHIEIVGILLEKGANVHAAGGLYGSSLQAAAAQGHTEIVCILLENGADVNAAGGRYGSSLQAATAGGCIEIVAILLEQGADVNAVGGRYGSSLQAAAARGHTEIVGALLEKGANVNAARGLYGSPLQAAAAQGHTEIVSILLEVGANIRTAGGEDGRSLQAAAARGHTEIVCILLEKGADVNAAGGTYGSSLHVAAAGGHTEIVCILLEKGAYINAAGGRYGSSLQTAAAGGHTEIVRILLEMGADVNAAGGPYGSSLHVAAAEGHTEIVRILLEKGADVNAAGGVYGNSLQAAAARGRIEIVGILLEKGADVNAAGGRYRSSLQAAAAGGCIEIVCILLEKGADINAAGGFYGSSLQAAAAQGHQAIVTILVEKGAETNAAGGRYGSSLQATATQGHTQIVSILLKKGAGIKAPENGGTDSDNGSSVSDHDESSNSGSLEEGVES</sequence>
<dbReference type="Pfam" id="PF12796">
    <property type="entry name" value="Ank_2"/>
    <property type="match status" value="4"/>
</dbReference>
<dbReference type="SUPFAM" id="SSF48403">
    <property type="entry name" value="Ankyrin repeat"/>
    <property type="match status" value="2"/>
</dbReference>
<feature type="repeat" description="ANK" evidence="3">
    <location>
        <begin position="856"/>
        <end position="885"/>
    </location>
</feature>
<feature type="repeat" description="ANK" evidence="3">
    <location>
        <begin position="820"/>
        <end position="852"/>
    </location>
</feature>
<dbReference type="SUPFAM" id="SSF52540">
    <property type="entry name" value="P-loop containing nucleoside triphosphate hydrolases"/>
    <property type="match status" value="1"/>
</dbReference>
<dbReference type="InterPro" id="IPR056884">
    <property type="entry name" value="NPHP3-like_N"/>
</dbReference>
<evidence type="ECO:0000259" key="6">
    <source>
        <dbReference type="Pfam" id="PF24883"/>
    </source>
</evidence>
<feature type="domain" description="Nephrocystin 3-like N-terminal" evidence="6">
    <location>
        <begin position="75"/>
        <end position="235"/>
    </location>
</feature>
<feature type="region of interest" description="Disordered" evidence="4">
    <location>
        <begin position="1013"/>
        <end position="1046"/>
    </location>
</feature>
<dbReference type="Pfam" id="PF00023">
    <property type="entry name" value="Ank"/>
    <property type="match status" value="2"/>
</dbReference>
<comment type="caution">
    <text evidence="7">The sequence shown here is derived from an EMBL/GenBank/DDBJ whole genome shotgun (WGS) entry which is preliminary data.</text>
</comment>
<name>A0AAD6WQ75_9AGAR</name>
<gene>
    <name evidence="7" type="ORF">C8F04DRAFT_330034</name>
</gene>
<dbReference type="Gene3D" id="1.25.40.20">
    <property type="entry name" value="Ankyrin repeat-containing domain"/>
    <property type="match status" value="4"/>
</dbReference>
<feature type="repeat" description="ANK" evidence="3">
    <location>
        <begin position="754"/>
        <end position="786"/>
    </location>
</feature>
<feature type="repeat" description="ANK" evidence="3">
    <location>
        <begin position="625"/>
        <end position="654"/>
    </location>
</feature>
<dbReference type="InterPro" id="IPR002110">
    <property type="entry name" value="Ankyrin_rpt"/>
</dbReference>
<feature type="compositionally biased region" description="Gly residues" evidence="4">
    <location>
        <begin position="14"/>
        <end position="30"/>
    </location>
</feature>
<dbReference type="InterPro" id="IPR054471">
    <property type="entry name" value="GPIID_WHD"/>
</dbReference>
<dbReference type="AlphaFoldDB" id="A0AAD6WQ75"/>
<dbReference type="InterPro" id="IPR027417">
    <property type="entry name" value="P-loop_NTPase"/>
</dbReference>
<dbReference type="InterPro" id="IPR036770">
    <property type="entry name" value="Ankyrin_rpt-contain_sf"/>
</dbReference>
<feature type="repeat" description="ANK" evidence="3">
    <location>
        <begin position="787"/>
        <end position="819"/>
    </location>
</feature>
<proteinExistence type="predicted"/>
<dbReference type="Pfam" id="PF24883">
    <property type="entry name" value="NPHP3_N"/>
    <property type="match status" value="1"/>
</dbReference>
<evidence type="ECO:0000313" key="7">
    <source>
        <dbReference type="EMBL" id="KAJ7019611.1"/>
    </source>
</evidence>
<evidence type="ECO:0000256" key="3">
    <source>
        <dbReference type="PROSITE-ProRule" id="PRU00023"/>
    </source>
</evidence>
<keyword evidence="2 3" id="KW-0040">ANK repeat</keyword>
<dbReference type="Proteomes" id="UP001218188">
    <property type="component" value="Unassembled WGS sequence"/>
</dbReference>
<evidence type="ECO:0000256" key="1">
    <source>
        <dbReference type="ARBA" id="ARBA00022737"/>
    </source>
</evidence>
<feature type="region of interest" description="Disordered" evidence="4">
    <location>
        <begin position="11"/>
        <end position="30"/>
    </location>
</feature>
<dbReference type="PROSITE" id="PS50297">
    <property type="entry name" value="ANK_REP_REGION"/>
    <property type="match status" value="11"/>
</dbReference>